<dbReference type="RefSeq" id="YP_007348477.1">
    <property type="nucleotide sequence ID" value="NC_020079.1"/>
</dbReference>
<sequence>MVVVKLAKCDETRGFSPFLLRRIMSTLIVLPGVTPIYRPGFKPLLIRPEDFTPTWCHHYLGGLEIANMQIWESFYPEATAYAIIRARSEETVTVILGRSVWEALEAFYRSNDFEEEDILSLRGFCEIVEDLNGSN</sequence>
<dbReference type="EMBL" id="JX561091">
    <property type="protein sequence ID" value="AFU62682.1"/>
    <property type="molecule type" value="Genomic_DNA"/>
</dbReference>
<gene>
    <name evidence="1" type="ORF">phAPEC8_00109</name>
</gene>
<organism evidence="1 2">
    <name type="scientific">Escherichia phage phAPEC8</name>
    <dbReference type="NCBI Taxonomy" id="1229753"/>
    <lineage>
        <taxon>Viruses</taxon>
        <taxon>Duplodnaviria</taxon>
        <taxon>Heunggongvirae</taxon>
        <taxon>Uroviricota</taxon>
        <taxon>Caudoviricetes</taxon>
        <taxon>Stephanstirmvirinae</taxon>
        <taxon>Phapecoctavirus</taxon>
        <taxon>Phapecoctavirus phAPEC8</taxon>
        <taxon>Escherichia virus phAPEC8</taxon>
    </lineage>
</organism>
<proteinExistence type="predicted"/>
<evidence type="ECO:0000313" key="2">
    <source>
        <dbReference type="Proteomes" id="UP000009369"/>
    </source>
</evidence>
<dbReference type="KEGG" id="vg:14516597"/>
<keyword evidence="2" id="KW-1185">Reference proteome</keyword>
<evidence type="ECO:0000313" key="1">
    <source>
        <dbReference type="EMBL" id="AFU62682.1"/>
    </source>
</evidence>
<protein>
    <submittedName>
        <fullName evidence="1">Uncharacterized protein</fullName>
    </submittedName>
</protein>
<dbReference type="Proteomes" id="UP000009369">
    <property type="component" value="Segment"/>
</dbReference>
<accession>K7QLQ9</accession>
<reference evidence="1 2" key="1">
    <citation type="journal article" date="2012" name="J. Virol.">
        <title>Complete Genome Sequence of the Novel Escherichia coli Phage phAPEC8.</title>
        <authorList>
            <person name="Tsonos J."/>
            <person name="Adriaenssens E.M."/>
            <person name="Klumpp J."/>
            <person name="Hernalsteens J.P."/>
            <person name="Lavigne R."/>
            <person name="De Greve H."/>
        </authorList>
    </citation>
    <scope>NUCLEOTIDE SEQUENCE [LARGE SCALE GENOMIC DNA]</scope>
</reference>
<dbReference type="GeneID" id="14516597"/>
<name>K7QLQ9_9CAUD</name>